<reference evidence="3 4" key="1">
    <citation type="submission" date="2019-06" db="EMBL/GenBank/DDBJ databases">
        <title>Sequencing the genomes of 1000 actinobacteria strains.</title>
        <authorList>
            <person name="Klenk H.-P."/>
        </authorList>
    </citation>
    <scope>NUCLEOTIDE SEQUENCE [LARGE SCALE GENOMIC DNA]</scope>
    <source>
        <strain evidence="3 4">DSM 45015</strain>
    </source>
</reference>
<organism evidence="3 4">
    <name type="scientific">Haloactinospora alba</name>
    <dbReference type="NCBI Taxonomy" id="405555"/>
    <lineage>
        <taxon>Bacteria</taxon>
        <taxon>Bacillati</taxon>
        <taxon>Actinomycetota</taxon>
        <taxon>Actinomycetes</taxon>
        <taxon>Streptosporangiales</taxon>
        <taxon>Nocardiopsidaceae</taxon>
        <taxon>Haloactinospora</taxon>
    </lineage>
</organism>
<comment type="caution">
    <text evidence="3">The sequence shown here is derived from an EMBL/GenBank/DDBJ whole genome shotgun (WGS) entry which is preliminary data.</text>
</comment>
<feature type="region of interest" description="Disordered" evidence="1">
    <location>
        <begin position="26"/>
        <end position="46"/>
    </location>
</feature>
<protein>
    <submittedName>
        <fullName evidence="3">DUF3017 family protein</fullName>
    </submittedName>
</protein>
<accession>A0A543NM98</accession>
<sequence length="136" mass="14486">MSWGGAQQDKRPKSRTYVKVRITVDRNAAETASQQGPDGEGEPSAEPAVPAWFVQIPYLLVMAAMGAGLVIVAAAHFKRGPAVVAGALLLAALLRVLLPAERVGLLAVRRWWVDVLTTVTLAVLLIVLAWVAPQLA</sequence>
<keyword evidence="2" id="KW-0812">Transmembrane</keyword>
<dbReference type="Proteomes" id="UP000317422">
    <property type="component" value="Unassembled WGS sequence"/>
</dbReference>
<dbReference type="Pfam" id="PF11222">
    <property type="entry name" value="DUF3017"/>
    <property type="match status" value="1"/>
</dbReference>
<keyword evidence="2" id="KW-0472">Membrane</keyword>
<evidence type="ECO:0000313" key="3">
    <source>
        <dbReference type="EMBL" id="TQN32952.1"/>
    </source>
</evidence>
<evidence type="ECO:0000313" key="4">
    <source>
        <dbReference type="Proteomes" id="UP000317422"/>
    </source>
</evidence>
<evidence type="ECO:0000256" key="2">
    <source>
        <dbReference type="SAM" id="Phobius"/>
    </source>
</evidence>
<proteinExistence type="predicted"/>
<gene>
    <name evidence="3" type="ORF">FHX37_2941</name>
</gene>
<dbReference type="InterPro" id="IPR021385">
    <property type="entry name" value="DUF3017"/>
</dbReference>
<keyword evidence="4" id="KW-1185">Reference proteome</keyword>
<evidence type="ECO:0000256" key="1">
    <source>
        <dbReference type="SAM" id="MobiDB-lite"/>
    </source>
</evidence>
<keyword evidence="2" id="KW-1133">Transmembrane helix</keyword>
<feature type="transmembrane region" description="Helical" evidence="2">
    <location>
        <begin position="56"/>
        <end position="75"/>
    </location>
</feature>
<dbReference type="EMBL" id="VFQC01000001">
    <property type="protein sequence ID" value="TQN32952.1"/>
    <property type="molecule type" value="Genomic_DNA"/>
</dbReference>
<dbReference type="AlphaFoldDB" id="A0A543NM98"/>
<feature type="transmembrane region" description="Helical" evidence="2">
    <location>
        <begin position="111"/>
        <end position="132"/>
    </location>
</feature>
<feature type="transmembrane region" description="Helical" evidence="2">
    <location>
        <begin position="82"/>
        <end position="99"/>
    </location>
</feature>
<name>A0A543NM98_9ACTN</name>